<dbReference type="Proteomes" id="UP000294855">
    <property type="component" value="Unassembled WGS sequence"/>
</dbReference>
<accession>A0A484F4S7</accession>
<keyword evidence="1" id="KW-1133">Transmembrane helix</keyword>
<evidence type="ECO:0000256" key="1">
    <source>
        <dbReference type="SAM" id="Phobius"/>
    </source>
</evidence>
<dbReference type="AlphaFoldDB" id="A0A484F4S7"/>
<keyword evidence="1" id="KW-0472">Membrane</keyword>
<comment type="caution">
    <text evidence="2">The sequence shown here is derived from an EMBL/GenBank/DDBJ whole genome shotgun (WGS) entry which is preliminary data.</text>
</comment>
<proteinExistence type="predicted"/>
<keyword evidence="1" id="KW-0812">Transmembrane</keyword>
<name>A0A484F4S7_9EURY</name>
<dbReference type="RefSeq" id="WP_133516924.1">
    <property type="nucleotide sequence ID" value="NZ_JAHDUW010000005.1"/>
</dbReference>
<feature type="transmembrane region" description="Helical" evidence="1">
    <location>
        <begin position="56"/>
        <end position="77"/>
    </location>
</feature>
<organism evidence="2 3">
    <name type="scientific">Methanimicrococcus blatticola</name>
    <dbReference type="NCBI Taxonomy" id="91560"/>
    <lineage>
        <taxon>Archaea</taxon>
        <taxon>Methanobacteriati</taxon>
        <taxon>Methanobacteriota</taxon>
        <taxon>Stenosarchaea group</taxon>
        <taxon>Methanomicrobia</taxon>
        <taxon>Methanosarcinales</taxon>
        <taxon>Methanosarcinaceae</taxon>
        <taxon>Methanimicrococcus</taxon>
    </lineage>
</organism>
<protein>
    <submittedName>
        <fullName evidence="2">Uncharacterized protein</fullName>
    </submittedName>
</protein>
<evidence type="ECO:0000313" key="3">
    <source>
        <dbReference type="Proteomes" id="UP000294855"/>
    </source>
</evidence>
<reference evidence="2 3" key="1">
    <citation type="submission" date="2019-03" db="EMBL/GenBank/DDBJ databases">
        <title>Genomic Encyclopedia of Type Strains, Phase IV (KMG-IV): sequencing the most valuable type-strain genomes for metagenomic binning, comparative biology and taxonomic classification.</title>
        <authorList>
            <person name="Goeker M."/>
        </authorList>
    </citation>
    <scope>NUCLEOTIDE SEQUENCE [LARGE SCALE GENOMIC DNA]</scope>
    <source>
        <strain evidence="2 3">DSM 13328</strain>
    </source>
</reference>
<gene>
    <name evidence="2" type="ORF">C7391_0438</name>
</gene>
<dbReference type="EMBL" id="SNYS01000006">
    <property type="protein sequence ID" value="TDQ70101.1"/>
    <property type="molecule type" value="Genomic_DNA"/>
</dbReference>
<keyword evidence="3" id="KW-1185">Reference proteome</keyword>
<evidence type="ECO:0000313" key="2">
    <source>
        <dbReference type="EMBL" id="TDQ70101.1"/>
    </source>
</evidence>
<sequence>MSNKLKPIILISIIFLCLAFLSGPAAAATELDPDYVQEDIPNYIPTPEDLGVKPVWFWPSVVLLFLLIVVIIAVWAWKKYQKQN</sequence>